<evidence type="ECO:0000256" key="5">
    <source>
        <dbReference type="ARBA" id="ARBA00022694"/>
    </source>
</evidence>
<name>A0A938YJW0_9ACTN</name>
<dbReference type="InterPro" id="IPR039657">
    <property type="entry name" value="Dimethylallyltransferase"/>
</dbReference>
<dbReference type="EMBL" id="JAERWK010000025">
    <property type="protein sequence ID" value="MBM9469218.1"/>
    <property type="molecule type" value="Genomic_DNA"/>
</dbReference>
<evidence type="ECO:0000256" key="8">
    <source>
        <dbReference type="ARBA" id="ARBA00022842"/>
    </source>
</evidence>
<evidence type="ECO:0000256" key="6">
    <source>
        <dbReference type="ARBA" id="ARBA00022741"/>
    </source>
</evidence>
<evidence type="ECO:0000256" key="7">
    <source>
        <dbReference type="ARBA" id="ARBA00022840"/>
    </source>
</evidence>
<dbReference type="SUPFAM" id="SSF52540">
    <property type="entry name" value="P-loop containing nucleoside triphosphate hydrolases"/>
    <property type="match status" value="2"/>
</dbReference>
<accession>A0A938YJW0</accession>
<dbReference type="PANTHER" id="PTHR11088">
    <property type="entry name" value="TRNA DIMETHYLALLYLTRANSFERASE"/>
    <property type="match status" value="1"/>
</dbReference>
<evidence type="ECO:0000313" key="15">
    <source>
        <dbReference type="Proteomes" id="UP000663792"/>
    </source>
</evidence>
<dbReference type="Proteomes" id="UP000663792">
    <property type="component" value="Unassembled WGS sequence"/>
</dbReference>
<dbReference type="AlphaFoldDB" id="A0A938YJW0"/>
<keyword evidence="7 10" id="KW-0067">ATP-binding</keyword>
<dbReference type="PANTHER" id="PTHR11088:SF60">
    <property type="entry name" value="TRNA DIMETHYLALLYLTRANSFERASE"/>
    <property type="match status" value="1"/>
</dbReference>
<evidence type="ECO:0000256" key="2">
    <source>
        <dbReference type="ARBA" id="ARBA00003213"/>
    </source>
</evidence>
<comment type="caution">
    <text evidence="10">Lacks conserved residue(s) required for the propagation of feature annotation.</text>
</comment>
<dbReference type="RefSeq" id="WP_205262178.1">
    <property type="nucleotide sequence ID" value="NZ_JAERWK010000025.1"/>
</dbReference>
<organism evidence="14 15">
    <name type="scientific">Nakamurella leprariae</name>
    <dbReference type="NCBI Taxonomy" id="2803911"/>
    <lineage>
        <taxon>Bacteria</taxon>
        <taxon>Bacillati</taxon>
        <taxon>Actinomycetota</taxon>
        <taxon>Actinomycetes</taxon>
        <taxon>Nakamurellales</taxon>
        <taxon>Nakamurellaceae</taxon>
        <taxon>Nakamurella</taxon>
    </lineage>
</organism>
<evidence type="ECO:0000256" key="13">
    <source>
        <dbReference type="RuleBase" id="RU003785"/>
    </source>
</evidence>
<feature type="region of interest" description="Interaction with substrate tRNA" evidence="10">
    <location>
        <begin position="48"/>
        <end position="51"/>
    </location>
</feature>
<feature type="site" description="Interaction with substrate tRNA" evidence="10">
    <location>
        <position position="114"/>
    </location>
</feature>
<comment type="similarity">
    <text evidence="3 10 13">Belongs to the IPP transferase family.</text>
</comment>
<dbReference type="NCBIfam" id="TIGR00174">
    <property type="entry name" value="miaA"/>
    <property type="match status" value="1"/>
</dbReference>
<feature type="site" description="Interaction with substrate tRNA" evidence="10">
    <location>
        <position position="135"/>
    </location>
</feature>
<dbReference type="Gene3D" id="1.10.20.140">
    <property type="match status" value="1"/>
</dbReference>
<dbReference type="Gene3D" id="3.40.50.300">
    <property type="entry name" value="P-loop containing nucleotide triphosphate hydrolases"/>
    <property type="match status" value="1"/>
</dbReference>
<keyword evidence="5 10" id="KW-0819">tRNA processing</keyword>
<evidence type="ECO:0000256" key="4">
    <source>
        <dbReference type="ARBA" id="ARBA00022679"/>
    </source>
</evidence>
<evidence type="ECO:0000313" key="14">
    <source>
        <dbReference type="EMBL" id="MBM9469218.1"/>
    </source>
</evidence>
<evidence type="ECO:0000256" key="3">
    <source>
        <dbReference type="ARBA" id="ARBA00005842"/>
    </source>
</evidence>
<gene>
    <name evidence="10 14" type="primary">miaA</name>
    <name evidence="14" type="ORF">JL106_18180</name>
</gene>
<feature type="binding site" evidence="10">
    <location>
        <begin position="16"/>
        <end position="21"/>
    </location>
    <ligand>
        <name>substrate</name>
    </ligand>
</feature>
<protein>
    <recommendedName>
        <fullName evidence="10">tRNA dimethylallyltransferase</fullName>
        <ecNumber evidence="10">2.5.1.75</ecNumber>
    </recommendedName>
    <alternativeName>
        <fullName evidence="10">Dimethylallyl diphosphate:tRNA dimethylallyltransferase</fullName>
        <shortName evidence="10">DMAPP:tRNA dimethylallyltransferase</shortName>
        <shortName evidence="10">DMATase</shortName>
    </alternativeName>
    <alternativeName>
        <fullName evidence="10">Isopentenyl-diphosphate:tRNA isopentenyltransferase</fullName>
        <shortName evidence="10">IPP transferase</shortName>
        <shortName evidence="10">IPPT</shortName>
        <shortName evidence="10">IPTase</shortName>
    </alternativeName>
</protein>
<proteinExistence type="inferred from homology"/>
<keyword evidence="6 10" id="KW-0547">Nucleotide-binding</keyword>
<comment type="subunit">
    <text evidence="10">Monomer.</text>
</comment>
<dbReference type="GO" id="GO:0006400">
    <property type="term" value="P:tRNA modification"/>
    <property type="evidence" value="ECO:0007669"/>
    <property type="project" value="TreeGrafter"/>
</dbReference>
<dbReference type="GO" id="GO:0005524">
    <property type="term" value="F:ATP binding"/>
    <property type="evidence" value="ECO:0007669"/>
    <property type="project" value="UniProtKB-UniRule"/>
</dbReference>
<dbReference type="HAMAP" id="MF_00185">
    <property type="entry name" value="IPP_trans"/>
    <property type="match status" value="1"/>
</dbReference>
<dbReference type="InterPro" id="IPR018022">
    <property type="entry name" value="IPT"/>
</dbReference>
<feature type="binding site" evidence="10">
    <location>
        <begin position="14"/>
        <end position="21"/>
    </location>
    <ligand>
        <name>ATP</name>
        <dbReference type="ChEBI" id="CHEBI:30616"/>
    </ligand>
</feature>
<dbReference type="GO" id="GO:0052381">
    <property type="term" value="F:tRNA dimethylallyltransferase activity"/>
    <property type="evidence" value="ECO:0007669"/>
    <property type="project" value="UniProtKB-UniRule"/>
</dbReference>
<keyword evidence="4 10" id="KW-0808">Transferase</keyword>
<comment type="catalytic activity">
    <reaction evidence="9 10 11">
        <text>adenosine(37) in tRNA + dimethylallyl diphosphate = N(6)-dimethylallyladenosine(37) in tRNA + diphosphate</text>
        <dbReference type="Rhea" id="RHEA:26482"/>
        <dbReference type="Rhea" id="RHEA-COMP:10162"/>
        <dbReference type="Rhea" id="RHEA-COMP:10375"/>
        <dbReference type="ChEBI" id="CHEBI:33019"/>
        <dbReference type="ChEBI" id="CHEBI:57623"/>
        <dbReference type="ChEBI" id="CHEBI:74411"/>
        <dbReference type="ChEBI" id="CHEBI:74415"/>
        <dbReference type="EC" id="2.5.1.75"/>
    </reaction>
</comment>
<dbReference type="EC" id="2.5.1.75" evidence="10"/>
<comment type="cofactor">
    <cofactor evidence="1 10">
        <name>Mg(2+)</name>
        <dbReference type="ChEBI" id="CHEBI:18420"/>
    </cofactor>
</comment>
<sequence>MTDRPTPPLVVVAGPTGVGKSDLALDLAAVLGDDARLGTAGAEVVNADSMQLYRGMDIGTAKLSPDERRGVPHHLLDVLDVTETASVAAYRDHARAVIERIRADGRLPVLVGGSGLYIQAVLDEIDFPGTDPAVRRRLEGELAVVGPAELHRRVAAADPVAAAAIDPANGRRLVRALEVMELTGRPFTASMPRPGVPRYGAVLLRLDRATEELDQRLGARVEVMMTAGWLDEVRRLDAAGLRRGMTARRALGYAQLLQVLDGELDVDTAVTETVTATRRFVRRQRSWFRRDHRMIDLDAADPQLVTRAAATVRAAASVPGAS</sequence>
<evidence type="ECO:0000256" key="12">
    <source>
        <dbReference type="RuleBase" id="RU003784"/>
    </source>
</evidence>
<dbReference type="FunFam" id="1.10.20.140:FF:000001">
    <property type="entry name" value="tRNA dimethylallyltransferase"/>
    <property type="match status" value="1"/>
</dbReference>
<evidence type="ECO:0000256" key="9">
    <source>
        <dbReference type="ARBA" id="ARBA00049563"/>
    </source>
</evidence>
<dbReference type="InterPro" id="IPR027417">
    <property type="entry name" value="P-loop_NTPase"/>
</dbReference>
<dbReference type="Pfam" id="PF01715">
    <property type="entry name" value="IPPT"/>
    <property type="match status" value="1"/>
</dbReference>
<evidence type="ECO:0000256" key="11">
    <source>
        <dbReference type="RuleBase" id="RU003783"/>
    </source>
</evidence>
<comment type="caution">
    <text evidence="14">The sequence shown here is derived from an EMBL/GenBank/DDBJ whole genome shotgun (WGS) entry which is preliminary data.</text>
</comment>
<comment type="function">
    <text evidence="2 10 12">Catalyzes the transfer of a dimethylallyl group onto the adenine at position 37 in tRNAs that read codons beginning with uridine, leading to the formation of N6-(dimethylallyl)adenosine (i(6)A).</text>
</comment>
<keyword evidence="8 10" id="KW-0460">Magnesium</keyword>
<keyword evidence="15" id="KW-1185">Reference proteome</keyword>
<evidence type="ECO:0000256" key="1">
    <source>
        <dbReference type="ARBA" id="ARBA00001946"/>
    </source>
</evidence>
<reference evidence="14" key="1">
    <citation type="submission" date="2021-01" db="EMBL/GenBank/DDBJ databases">
        <title>YIM 132084 draft genome.</title>
        <authorList>
            <person name="An D."/>
        </authorList>
    </citation>
    <scope>NUCLEOTIDE SEQUENCE</scope>
    <source>
        <strain evidence="14">YIM 132084</strain>
    </source>
</reference>
<evidence type="ECO:0000256" key="10">
    <source>
        <dbReference type="HAMAP-Rule" id="MF_00185"/>
    </source>
</evidence>